<dbReference type="AlphaFoldDB" id="A0A673XWS6"/>
<dbReference type="SUPFAM" id="SSF52833">
    <property type="entry name" value="Thioredoxin-like"/>
    <property type="match status" value="1"/>
</dbReference>
<dbReference type="Ensembl" id="ENSSTUT00000028196.1">
    <property type="protein sequence ID" value="ENSSTUP00000026923.1"/>
    <property type="gene ID" value="ENSSTUG00000011709.1"/>
</dbReference>
<protein>
    <submittedName>
        <fullName evidence="2">Uncharacterized protein</fullName>
    </submittedName>
</protein>
<evidence type="ECO:0000256" key="1">
    <source>
        <dbReference type="ARBA" id="ARBA00023284"/>
    </source>
</evidence>
<dbReference type="GeneTree" id="ENSGT00990000213551"/>
<dbReference type="Proteomes" id="UP000472277">
    <property type="component" value="Chromosome 12"/>
</dbReference>
<reference evidence="2" key="1">
    <citation type="submission" date="2025-08" db="UniProtKB">
        <authorList>
            <consortium name="Ensembl"/>
        </authorList>
    </citation>
    <scope>IDENTIFICATION</scope>
</reference>
<keyword evidence="3" id="KW-1185">Reference proteome</keyword>
<sequence length="85" mass="9391">SIVQCKVIDMTWYESRYQDLASAIKRNVPDATVLSGPISFEVTVNGKLAYSKLEAGGFPETKEVGVIPVLTTRWHHTHNVSSCIV</sequence>
<dbReference type="InterPro" id="IPR036249">
    <property type="entry name" value="Thioredoxin-like_sf"/>
</dbReference>
<organism evidence="2 3">
    <name type="scientific">Salmo trutta</name>
    <name type="common">Brown trout</name>
    <dbReference type="NCBI Taxonomy" id="8032"/>
    <lineage>
        <taxon>Eukaryota</taxon>
        <taxon>Metazoa</taxon>
        <taxon>Chordata</taxon>
        <taxon>Craniata</taxon>
        <taxon>Vertebrata</taxon>
        <taxon>Euteleostomi</taxon>
        <taxon>Actinopterygii</taxon>
        <taxon>Neopterygii</taxon>
        <taxon>Teleostei</taxon>
        <taxon>Protacanthopterygii</taxon>
        <taxon>Salmoniformes</taxon>
        <taxon>Salmonidae</taxon>
        <taxon>Salmoninae</taxon>
        <taxon>Salmo</taxon>
    </lineage>
</organism>
<accession>A0A673XWS6</accession>
<dbReference type="InParanoid" id="A0A673XWS6"/>
<name>A0A673XWS6_SALTR</name>
<proteinExistence type="predicted"/>
<dbReference type="Gene3D" id="3.40.30.10">
    <property type="entry name" value="Glutaredoxin"/>
    <property type="match status" value="1"/>
</dbReference>
<evidence type="ECO:0000313" key="2">
    <source>
        <dbReference type="Ensembl" id="ENSSTUP00000026923.1"/>
    </source>
</evidence>
<evidence type="ECO:0000313" key="3">
    <source>
        <dbReference type="Proteomes" id="UP000472277"/>
    </source>
</evidence>
<dbReference type="NCBIfam" id="TIGR02174">
    <property type="entry name" value="CXXU_selWTH"/>
    <property type="match status" value="1"/>
</dbReference>
<dbReference type="InterPro" id="IPR011893">
    <property type="entry name" value="Selenoprotein_Rdx-typ"/>
</dbReference>
<keyword evidence="1" id="KW-0676">Redox-active center</keyword>
<reference evidence="2" key="2">
    <citation type="submission" date="2025-09" db="UniProtKB">
        <authorList>
            <consortium name="Ensembl"/>
        </authorList>
    </citation>
    <scope>IDENTIFICATION</scope>
</reference>
<dbReference type="Pfam" id="PF10262">
    <property type="entry name" value="Rdx"/>
    <property type="match status" value="1"/>
</dbReference>